<evidence type="ECO:0000256" key="1">
    <source>
        <dbReference type="ARBA" id="ARBA00002324"/>
    </source>
</evidence>
<dbReference type="NCBIfam" id="NF000840">
    <property type="entry name" value="PRK00071.1-3"/>
    <property type="match status" value="1"/>
</dbReference>
<comment type="function">
    <text evidence="1 11">Catalyzes the reversible adenylation of nicotinate mononucleotide (NaMN) to nicotinic acid adenine dinucleotide (NaAD).</text>
</comment>
<keyword evidence="8 11" id="KW-0067">ATP-binding</keyword>
<dbReference type="Pfam" id="PF01467">
    <property type="entry name" value="CTP_transf_like"/>
    <property type="match status" value="1"/>
</dbReference>
<evidence type="ECO:0000313" key="13">
    <source>
        <dbReference type="EMBL" id="HET97463.1"/>
    </source>
</evidence>
<name>A0A7C2THZ9_9BACT</name>
<dbReference type="HAMAP" id="MF_00244">
    <property type="entry name" value="NaMN_adenylyltr"/>
    <property type="match status" value="1"/>
</dbReference>
<evidence type="ECO:0000256" key="4">
    <source>
        <dbReference type="ARBA" id="ARBA00022642"/>
    </source>
</evidence>
<dbReference type="GO" id="GO:0005524">
    <property type="term" value="F:ATP binding"/>
    <property type="evidence" value="ECO:0007669"/>
    <property type="project" value="UniProtKB-KW"/>
</dbReference>
<dbReference type="AlphaFoldDB" id="A0A7C2THZ9"/>
<dbReference type="CDD" id="cd02165">
    <property type="entry name" value="NMNAT"/>
    <property type="match status" value="1"/>
</dbReference>
<evidence type="ECO:0000256" key="9">
    <source>
        <dbReference type="ARBA" id="ARBA00023027"/>
    </source>
</evidence>
<dbReference type="InterPro" id="IPR005248">
    <property type="entry name" value="NadD/NMNAT"/>
</dbReference>
<sequence length="230" mass="25094">MDFRAEPGSRIGILGGTFDPVHNGHLVLAAAARDGFALDLVVFIPAAQPPHKLGEPVSSFAHRAAMLELALTGRPAMVVSRMEQQRLGPSFSIDTLRELRRNLPAACPLFFIIGSDAFAEITTWKNYQELFRYADFLVAERPDLAPGRLAGLLNDLPGFLPPAAGSPSHSSPPDLRPWRHRQGGLIYPCPVDAVPVSATNIRSRVRRGESVADSVPAPVAAYIRQNRLYR</sequence>
<dbReference type="PANTHER" id="PTHR39321">
    <property type="entry name" value="NICOTINATE-NUCLEOTIDE ADENYLYLTRANSFERASE-RELATED"/>
    <property type="match status" value="1"/>
</dbReference>
<protein>
    <recommendedName>
        <fullName evidence="11">Probable nicotinate-nucleotide adenylyltransferase</fullName>
        <ecNumber evidence="11">2.7.7.18</ecNumber>
    </recommendedName>
    <alternativeName>
        <fullName evidence="11">Deamido-NAD(+) diphosphorylase</fullName>
    </alternativeName>
    <alternativeName>
        <fullName evidence="11">Deamido-NAD(+) pyrophosphorylase</fullName>
    </alternativeName>
    <alternativeName>
        <fullName evidence="11">Nicotinate mononucleotide adenylyltransferase</fullName>
        <shortName evidence="11">NaMN adenylyltransferase</shortName>
    </alternativeName>
</protein>
<dbReference type="EC" id="2.7.7.18" evidence="11"/>
<evidence type="ECO:0000256" key="8">
    <source>
        <dbReference type="ARBA" id="ARBA00022840"/>
    </source>
</evidence>
<evidence type="ECO:0000256" key="6">
    <source>
        <dbReference type="ARBA" id="ARBA00022695"/>
    </source>
</evidence>
<dbReference type="InterPro" id="IPR004821">
    <property type="entry name" value="Cyt_trans-like"/>
</dbReference>
<comment type="caution">
    <text evidence="13">The sequence shown here is derived from an EMBL/GenBank/DDBJ whole genome shotgun (WGS) entry which is preliminary data.</text>
</comment>
<dbReference type="PANTHER" id="PTHR39321:SF3">
    <property type="entry name" value="PHOSPHOPANTETHEINE ADENYLYLTRANSFERASE"/>
    <property type="match status" value="1"/>
</dbReference>
<keyword evidence="7 11" id="KW-0547">Nucleotide-binding</keyword>
<keyword evidence="5 11" id="KW-0808">Transferase</keyword>
<dbReference type="GO" id="GO:0009435">
    <property type="term" value="P:NAD+ biosynthetic process"/>
    <property type="evidence" value="ECO:0007669"/>
    <property type="project" value="UniProtKB-UniRule"/>
</dbReference>
<dbReference type="InterPro" id="IPR014729">
    <property type="entry name" value="Rossmann-like_a/b/a_fold"/>
</dbReference>
<dbReference type="UniPathway" id="UPA00253">
    <property type="reaction ID" value="UER00332"/>
</dbReference>
<dbReference type="GO" id="GO:0004515">
    <property type="term" value="F:nicotinate-nucleotide adenylyltransferase activity"/>
    <property type="evidence" value="ECO:0007669"/>
    <property type="project" value="UniProtKB-UniRule"/>
</dbReference>
<gene>
    <name evidence="11 13" type="primary">nadD</name>
    <name evidence="13" type="ORF">ENN98_01915</name>
</gene>
<dbReference type="EMBL" id="DSDS01000043">
    <property type="protein sequence ID" value="HET97463.1"/>
    <property type="molecule type" value="Genomic_DNA"/>
</dbReference>
<evidence type="ECO:0000256" key="10">
    <source>
        <dbReference type="ARBA" id="ARBA00048721"/>
    </source>
</evidence>
<reference evidence="13" key="1">
    <citation type="journal article" date="2020" name="mSystems">
        <title>Genome- and Community-Level Interaction Insights into Carbon Utilization and Element Cycling Functions of Hydrothermarchaeota in Hydrothermal Sediment.</title>
        <authorList>
            <person name="Zhou Z."/>
            <person name="Liu Y."/>
            <person name="Xu W."/>
            <person name="Pan J."/>
            <person name="Luo Z.H."/>
            <person name="Li M."/>
        </authorList>
    </citation>
    <scope>NUCLEOTIDE SEQUENCE [LARGE SCALE GENOMIC DNA]</scope>
    <source>
        <strain evidence="13">SpSt-1224</strain>
    </source>
</reference>
<dbReference type="NCBIfam" id="TIGR00125">
    <property type="entry name" value="cyt_tran_rel"/>
    <property type="match status" value="1"/>
</dbReference>
<comment type="catalytic activity">
    <reaction evidence="10 11">
        <text>nicotinate beta-D-ribonucleotide + ATP + H(+) = deamido-NAD(+) + diphosphate</text>
        <dbReference type="Rhea" id="RHEA:22860"/>
        <dbReference type="ChEBI" id="CHEBI:15378"/>
        <dbReference type="ChEBI" id="CHEBI:30616"/>
        <dbReference type="ChEBI" id="CHEBI:33019"/>
        <dbReference type="ChEBI" id="CHEBI:57502"/>
        <dbReference type="ChEBI" id="CHEBI:58437"/>
        <dbReference type="EC" id="2.7.7.18"/>
    </reaction>
</comment>
<keyword evidence="4 11" id="KW-0662">Pyridine nucleotide biosynthesis</keyword>
<feature type="domain" description="Cytidyltransferase-like" evidence="12">
    <location>
        <begin position="13"/>
        <end position="203"/>
    </location>
</feature>
<evidence type="ECO:0000256" key="2">
    <source>
        <dbReference type="ARBA" id="ARBA00005019"/>
    </source>
</evidence>
<dbReference type="NCBIfam" id="TIGR00482">
    <property type="entry name" value="nicotinate (nicotinamide) nucleotide adenylyltransferase"/>
    <property type="match status" value="1"/>
</dbReference>
<dbReference type="Gene3D" id="3.40.50.620">
    <property type="entry name" value="HUPs"/>
    <property type="match status" value="1"/>
</dbReference>
<evidence type="ECO:0000259" key="12">
    <source>
        <dbReference type="Pfam" id="PF01467"/>
    </source>
</evidence>
<dbReference type="SUPFAM" id="SSF52374">
    <property type="entry name" value="Nucleotidylyl transferase"/>
    <property type="match status" value="1"/>
</dbReference>
<comment type="pathway">
    <text evidence="2 11">Cofactor biosynthesis; NAD(+) biosynthesis; deamido-NAD(+) from nicotinate D-ribonucleotide: step 1/1.</text>
</comment>
<evidence type="ECO:0000256" key="5">
    <source>
        <dbReference type="ARBA" id="ARBA00022679"/>
    </source>
</evidence>
<keyword evidence="9 11" id="KW-0520">NAD</keyword>
<evidence type="ECO:0000256" key="7">
    <source>
        <dbReference type="ARBA" id="ARBA00022741"/>
    </source>
</evidence>
<accession>A0A7C2THZ9</accession>
<keyword evidence="6 11" id="KW-0548">Nucleotidyltransferase</keyword>
<comment type="similarity">
    <text evidence="3 11">Belongs to the NadD family.</text>
</comment>
<organism evidence="13">
    <name type="scientific">Desulfurivibrio alkaliphilus</name>
    <dbReference type="NCBI Taxonomy" id="427923"/>
    <lineage>
        <taxon>Bacteria</taxon>
        <taxon>Pseudomonadati</taxon>
        <taxon>Thermodesulfobacteriota</taxon>
        <taxon>Desulfobulbia</taxon>
        <taxon>Desulfobulbales</taxon>
        <taxon>Desulfobulbaceae</taxon>
        <taxon>Desulfurivibrio</taxon>
    </lineage>
</organism>
<evidence type="ECO:0000256" key="3">
    <source>
        <dbReference type="ARBA" id="ARBA00009014"/>
    </source>
</evidence>
<proteinExistence type="inferred from homology"/>
<evidence type="ECO:0000256" key="11">
    <source>
        <dbReference type="HAMAP-Rule" id="MF_00244"/>
    </source>
</evidence>
<dbReference type="Proteomes" id="UP000885986">
    <property type="component" value="Unassembled WGS sequence"/>
</dbReference>